<sequence>MEFWVFKICDIIKNKMTTKTQRNSLSCGEVGVLSTRGEKYVRQGIRLGNDRLLIAYGQALLRFANWQPIAIQLFTKDLIQEELNCRKE</sequence>
<organism evidence="1 2">
    <name type="scientific">Candidatus Roizmanbacteria bacterium GW2011_GWA2_34_18</name>
    <dbReference type="NCBI Taxonomy" id="1618477"/>
    <lineage>
        <taxon>Bacteria</taxon>
        <taxon>Candidatus Roizmaniibacteriota</taxon>
    </lineage>
</organism>
<gene>
    <name evidence="1" type="ORF">UR54_C0004G0018</name>
</gene>
<name>A0A0G0AW26_9BACT</name>
<reference evidence="1 2" key="1">
    <citation type="journal article" date="2015" name="Nature">
        <title>rRNA introns, odd ribosomes, and small enigmatic genomes across a large radiation of phyla.</title>
        <authorList>
            <person name="Brown C.T."/>
            <person name="Hug L.A."/>
            <person name="Thomas B.C."/>
            <person name="Sharon I."/>
            <person name="Castelle C.J."/>
            <person name="Singh A."/>
            <person name="Wilkins M.J."/>
            <person name="Williams K.H."/>
            <person name="Banfield J.F."/>
        </authorList>
    </citation>
    <scope>NUCLEOTIDE SEQUENCE [LARGE SCALE GENOMIC DNA]</scope>
</reference>
<dbReference type="EMBL" id="LBPP01000004">
    <property type="protein sequence ID" value="KKP61244.1"/>
    <property type="molecule type" value="Genomic_DNA"/>
</dbReference>
<accession>A0A0G0AW26</accession>
<dbReference type="STRING" id="1618477.UR54_C0004G0018"/>
<protein>
    <submittedName>
        <fullName evidence="1">Uncharacterized protein</fullName>
    </submittedName>
</protein>
<proteinExistence type="predicted"/>
<dbReference type="Proteomes" id="UP000034688">
    <property type="component" value="Unassembled WGS sequence"/>
</dbReference>
<dbReference type="AlphaFoldDB" id="A0A0G0AW26"/>
<evidence type="ECO:0000313" key="2">
    <source>
        <dbReference type="Proteomes" id="UP000034688"/>
    </source>
</evidence>
<comment type="caution">
    <text evidence="1">The sequence shown here is derived from an EMBL/GenBank/DDBJ whole genome shotgun (WGS) entry which is preliminary data.</text>
</comment>
<evidence type="ECO:0000313" key="1">
    <source>
        <dbReference type="EMBL" id="KKP61244.1"/>
    </source>
</evidence>